<dbReference type="OrthoDB" id="4763386at2"/>
<sequence>MYDVHVIDVDHPRDAAGQVRMRTVADTLDTEQLATAAGVQSCVDALTRDGSCAMARDLVPGSRLFRNTAKVAAALEAIGALATDAAVFWVHDTAAGAMQAHRLTAAQVTDELTRRGLVQTPPLENIADTVAQIAVIAGAHAVSTTAVRAALRVLGALDDNAWAAPPRVSAAGTRITLSWVRPHGNGAGRYSFTVGAHEAILARTLAGGSTTSAVSIAPADVDTVFLRAFADGVFPEISEEADPAA</sequence>
<dbReference type="EMBL" id="FNSA01000003">
    <property type="protein sequence ID" value="SEC68517.1"/>
    <property type="molecule type" value="Genomic_DNA"/>
</dbReference>
<evidence type="ECO:0000313" key="2">
    <source>
        <dbReference type="Proteomes" id="UP000182241"/>
    </source>
</evidence>
<dbReference type="RefSeq" id="WP_068741691.1">
    <property type="nucleotide sequence ID" value="NZ_FNSA01000003.1"/>
</dbReference>
<evidence type="ECO:0000313" key="1">
    <source>
        <dbReference type="EMBL" id="SEC68517.1"/>
    </source>
</evidence>
<evidence type="ECO:0008006" key="3">
    <source>
        <dbReference type="Google" id="ProtNLM"/>
    </source>
</evidence>
<gene>
    <name evidence="1" type="ORF">SAMN04489793_2914</name>
</gene>
<name>A0A1H4UIH4_TSUTY</name>
<keyword evidence="2" id="KW-1185">Reference proteome</keyword>
<proteinExistence type="predicted"/>
<accession>A0A1H4UIH4</accession>
<organism evidence="1 2">
    <name type="scientific">Tsukamurella tyrosinosolvens</name>
    <dbReference type="NCBI Taxonomy" id="57704"/>
    <lineage>
        <taxon>Bacteria</taxon>
        <taxon>Bacillati</taxon>
        <taxon>Actinomycetota</taxon>
        <taxon>Actinomycetes</taxon>
        <taxon>Mycobacteriales</taxon>
        <taxon>Tsukamurellaceae</taxon>
        <taxon>Tsukamurella</taxon>
    </lineage>
</organism>
<dbReference type="AlphaFoldDB" id="A0A1H4UIH4"/>
<dbReference type="Proteomes" id="UP000182241">
    <property type="component" value="Unassembled WGS sequence"/>
</dbReference>
<reference evidence="2" key="1">
    <citation type="submission" date="2016-10" db="EMBL/GenBank/DDBJ databases">
        <authorList>
            <person name="Varghese N."/>
            <person name="Submissions S."/>
        </authorList>
    </citation>
    <scope>NUCLEOTIDE SEQUENCE [LARGE SCALE GENOMIC DNA]</scope>
    <source>
        <strain evidence="2">DSM 44234</strain>
    </source>
</reference>
<protein>
    <recommendedName>
        <fullName evidence="3">EspG family protein</fullName>
    </recommendedName>
</protein>
<dbReference type="STRING" id="57704.SAMN04489793_2914"/>